<proteinExistence type="predicted"/>
<evidence type="ECO:0000313" key="2">
    <source>
        <dbReference type="EMBL" id="KUO97026.1"/>
    </source>
</evidence>
<sequence>MGELGSGRYGWHSSNTPKRSAEAVKQIDIRAWTRDSLLQPGFVIQTSWKLAGQRIGSMCTHVGDGRVCLVYSHRFNGGSWKEVHEEVRIAYTACGYGGQRPWFLCPKCEHRAAILYLGSSLFLCRECCGLTYTSRQESGNIPKQMARKMERIKYKLSIQEPGGLLTDMRIDKPKGMHWRTYTRLMKELEEVRTTGLKSMAACLNLLHDRLQKAPKR</sequence>
<name>A0A101XPL0_9BACL</name>
<accession>A0A101XPL0</accession>
<gene>
    <name evidence="2" type="ORF">ATW55_07320</name>
    <name evidence="1" type="ORF">ATW55_15340</name>
</gene>
<evidence type="ECO:0000313" key="3">
    <source>
        <dbReference type="Proteomes" id="UP000053557"/>
    </source>
</evidence>
<dbReference type="Proteomes" id="UP000053557">
    <property type="component" value="Unassembled WGS sequence"/>
</dbReference>
<dbReference type="EMBL" id="LPVJ01000007">
    <property type="protein sequence ID" value="KUO97026.1"/>
    <property type="molecule type" value="Genomic_DNA"/>
</dbReference>
<dbReference type="AlphaFoldDB" id="A0A101XPL0"/>
<protein>
    <submittedName>
        <fullName evidence="1">Uncharacterized protein</fullName>
    </submittedName>
</protein>
<evidence type="ECO:0000313" key="1">
    <source>
        <dbReference type="EMBL" id="KUO95202.1"/>
    </source>
</evidence>
<dbReference type="EMBL" id="LPVJ01000055">
    <property type="protein sequence ID" value="KUO95202.1"/>
    <property type="molecule type" value="Genomic_DNA"/>
</dbReference>
<reference evidence="1 3" key="1">
    <citation type="submission" date="2015-12" db="EMBL/GenBank/DDBJ databases">
        <title>Draft genome sequence of Acidibacillus ferrooxidans ITV001, isolated from a chalcopyrite acid mine drainage site in Brazil.</title>
        <authorList>
            <person name="Dall'Agnol H."/>
            <person name="Nancucheo I."/>
            <person name="Johnson B."/>
            <person name="Oliveira R."/>
            <person name="Leite L."/>
            <person name="Pylro V."/>
            <person name="Nunes G.L."/>
            <person name="Tzotzos G."/>
            <person name="Fernandes G.R."/>
            <person name="Dutra J."/>
            <person name="Orellana S.C."/>
            <person name="Oliveira G."/>
        </authorList>
    </citation>
    <scope>NUCLEOTIDE SEQUENCE [LARGE SCALE GENOMIC DNA]</scope>
    <source>
        <strain evidence="1">ITV001</strain>
        <strain evidence="3">ITV01</strain>
    </source>
</reference>
<comment type="caution">
    <text evidence="1">The sequence shown here is derived from an EMBL/GenBank/DDBJ whole genome shotgun (WGS) entry which is preliminary data.</text>
</comment>
<organism evidence="1 3">
    <name type="scientific">Ferroacidibacillus organovorans</name>
    <dbReference type="NCBI Taxonomy" id="1765683"/>
    <lineage>
        <taxon>Bacteria</taxon>
        <taxon>Bacillati</taxon>
        <taxon>Bacillota</taxon>
        <taxon>Bacilli</taxon>
        <taxon>Bacillales</taxon>
        <taxon>Alicyclobacillaceae</taxon>
        <taxon>Ferroacidibacillus</taxon>
    </lineage>
</organism>
<keyword evidence="3" id="KW-1185">Reference proteome</keyword>